<gene>
    <name evidence="1" type="ORF">SAMN02745119_00748</name>
</gene>
<sequence length="52" mass="5865">MNQLLIETLRKEFSKELSVQTNWGRNQILSAFERSLSNATGKVLDALGKSLK</sequence>
<proteinExistence type="predicted"/>
<organism evidence="1 2">
    <name type="scientific">Trichlorobacter thiogenes</name>
    <dbReference type="NCBI Taxonomy" id="115783"/>
    <lineage>
        <taxon>Bacteria</taxon>
        <taxon>Pseudomonadati</taxon>
        <taxon>Thermodesulfobacteriota</taxon>
        <taxon>Desulfuromonadia</taxon>
        <taxon>Geobacterales</taxon>
        <taxon>Geobacteraceae</taxon>
        <taxon>Trichlorobacter</taxon>
    </lineage>
</organism>
<dbReference type="AlphaFoldDB" id="A0A1T4L3L8"/>
<dbReference type="STRING" id="115783.SAMN02745119_00748"/>
<keyword evidence="2" id="KW-1185">Reference proteome</keyword>
<accession>A0A1T4L3L8</accession>
<evidence type="ECO:0000313" key="1">
    <source>
        <dbReference type="EMBL" id="SJZ49294.1"/>
    </source>
</evidence>
<reference evidence="2" key="1">
    <citation type="submission" date="2017-02" db="EMBL/GenBank/DDBJ databases">
        <authorList>
            <person name="Varghese N."/>
            <person name="Submissions S."/>
        </authorList>
    </citation>
    <scope>NUCLEOTIDE SEQUENCE [LARGE SCALE GENOMIC DNA]</scope>
    <source>
        <strain evidence="2">ATCC BAA-34</strain>
    </source>
</reference>
<dbReference type="Proteomes" id="UP000190102">
    <property type="component" value="Unassembled WGS sequence"/>
</dbReference>
<dbReference type="EMBL" id="FUWR01000002">
    <property type="protein sequence ID" value="SJZ49294.1"/>
    <property type="molecule type" value="Genomic_DNA"/>
</dbReference>
<evidence type="ECO:0000313" key="2">
    <source>
        <dbReference type="Proteomes" id="UP000190102"/>
    </source>
</evidence>
<name>A0A1T4L3L8_9BACT</name>
<protein>
    <submittedName>
        <fullName evidence="1">Uncharacterized protein</fullName>
    </submittedName>
</protein>
<dbReference type="RefSeq" id="WP_153304302.1">
    <property type="nucleotide sequence ID" value="NZ_FUWR01000002.1"/>
</dbReference>